<evidence type="ECO:0000259" key="8">
    <source>
        <dbReference type="Pfam" id="PF02608"/>
    </source>
</evidence>
<dbReference type="PANTHER" id="PTHR34296">
    <property type="entry name" value="TRANSCRIPTIONAL ACTIVATOR PROTEIN MED"/>
    <property type="match status" value="1"/>
</dbReference>
<dbReference type="InterPro" id="IPR050957">
    <property type="entry name" value="BMP_lipoprotein"/>
</dbReference>
<proteinExistence type="inferred from homology"/>
<comment type="subcellular location">
    <subcellularLocation>
        <location evidence="1">Cell membrane</location>
        <topology evidence="1">Lipid-anchor</topology>
    </subcellularLocation>
</comment>
<evidence type="ECO:0000256" key="2">
    <source>
        <dbReference type="ARBA" id="ARBA00008610"/>
    </source>
</evidence>
<evidence type="ECO:0000256" key="3">
    <source>
        <dbReference type="ARBA" id="ARBA00022475"/>
    </source>
</evidence>
<dbReference type="RefSeq" id="WP_202766682.1">
    <property type="nucleotide sequence ID" value="NZ_JAESWA010000019.1"/>
</dbReference>
<organism evidence="9 10">
    <name type="scientific">Clostridium paridis</name>
    <dbReference type="NCBI Taxonomy" id="2803863"/>
    <lineage>
        <taxon>Bacteria</taxon>
        <taxon>Bacillati</taxon>
        <taxon>Bacillota</taxon>
        <taxon>Clostridia</taxon>
        <taxon>Eubacteriales</taxon>
        <taxon>Clostridiaceae</taxon>
        <taxon>Clostridium</taxon>
    </lineage>
</organism>
<evidence type="ECO:0000256" key="6">
    <source>
        <dbReference type="ARBA" id="ARBA00023288"/>
    </source>
</evidence>
<keyword evidence="4 7" id="KW-0732">Signal</keyword>
<feature type="signal peptide" evidence="7">
    <location>
        <begin position="1"/>
        <end position="20"/>
    </location>
</feature>
<keyword evidence="5" id="KW-0472">Membrane</keyword>
<dbReference type="CDD" id="cd06354">
    <property type="entry name" value="PBP1_PrnA-like"/>
    <property type="match status" value="1"/>
</dbReference>
<comment type="caution">
    <text evidence="9">The sequence shown here is derived from an EMBL/GenBank/DDBJ whole genome shotgun (WGS) entry which is preliminary data.</text>
</comment>
<dbReference type="SUPFAM" id="SSF53822">
    <property type="entry name" value="Periplasmic binding protein-like I"/>
    <property type="match status" value="1"/>
</dbReference>
<dbReference type="Pfam" id="PF02608">
    <property type="entry name" value="Bmp"/>
    <property type="match status" value="1"/>
</dbReference>
<dbReference type="PANTHER" id="PTHR34296:SF2">
    <property type="entry name" value="ABC TRANSPORTER GUANOSINE-BINDING PROTEIN NUPN"/>
    <property type="match status" value="1"/>
</dbReference>
<dbReference type="Gene3D" id="3.40.50.2300">
    <property type="match status" value="2"/>
</dbReference>
<name>A0A937FCC8_9CLOT</name>
<dbReference type="EMBL" id="JAESWA010000019">
    <property type="protein sequence ID" value="MBL4931299.1"/>
    <property type="molecule type" value="Genomic_DNA"/>
</dbReference>
<feature type="chain" id="PRO_5039722444" evidence="7">
    <location>
        <begin position="21"/>
        <end position="357"/>
    </location>
</feature>
<gene>
    <name evidence="9" type="ORF">JK634_05740</name>
</gene>
<evidence type="ECO:0000256" key="5">
    <source>
        <dbReference type="ARBA" id="ARBA00023136"/>
    </source>
</evidence>
<dbReference type="InterPro" id="IPR028082">
    <property type="entry name" value="Peripla_BP_I"/>
</dbReference>
<dbReference type="PROSITE" id="PS51257">
    <property type="entry name" value="PROKAR_LIPOPROTEIN"/>
    <property type="match status" value="1"/>
</dbReference>
<accession>A0A937FCC8</accession>
<dbReference type="Proteomes" id="UP000623681">
    <property type="component" value="Unassembled WGS sequence"/>
</dbReference>
<dbReference type="GO" id="GO:0005886">
    <property type="term" value="C:plasma membrane"/>
    <property type="evidence" value="ECO:0007669"/>
    <property type="project" value="UniProtKB-SubCell"/>
</dbReference>
<dbReference type="InterPro" id="IPR003760">
    <property type="entry name" value="PnrA-like"/>
</dbReference>
<dbReference type="AlphaFoldDB" id="A0A937FCC8"/>
<evidence type="ECO:0000256" key="1">
    <source>
        <dbReference type="ARBA" id="ARBA00004193"/>
    </source>
</evidence>
<protein>
    <submittedName>
        <fullName evidence="9">BMP family ABC transporter substrate-binding protein</fullName>
    </submittedName>
</protein>
<evidence type="ECO:0000313" key="10">
    <source>
        <dbReference type="Proteomes" id="UP000623681"/>
    </source>
</evidence>
<evidence type="ECO:0000313" key="9">
    <source>
        <dbReference type="EMBL" id="MBL4931299.1"/>
    </source>
</evidence>
<evidence type="ECO:0000256" key="4">
    <source>
        <dbReference type="ARBA" id="ARBA00022729"/>
    </source>
</evidence>
<reference evidence="9" key="1">
    <citation type="submission" date="2021-01" db="EMBL/GenBank/DDBJ databases">
        <title>Genome public.</title>
        <authorList>
            <person name="Liu C."/>
            <person name="Sun Q."/>
        </authorList>
    </citation>
    <scope>NUCLEOTIDE SEQUENCE</scope>
    <source>
        <strain evidence="9">YIM B02565</strain>
    </source>
</reference>
<keyword evidence="6" id="KW-0449">Lipoprotein</keyword>
<keyword evidence="3" id="KW-1003">Cell membrane</keyword>
<sequence length="357" mass="37721">MNKKLIASISAIAVVATLFAGCAKKDDSTTKTTKEIKVGLSTDEGGLNDKSFNQSADAGIKKAVNDLKVGYKAVESKTKDDYESNLDALVADGSDLVFGIGFQMETALGNVADKYSDKKFAIVDTVVNKPNVVSYTFKEQEGSFLMGVIAGKTTKTNKVGFIGGKDEALINKFEAGFVAGVESVNPTAAADLLNRKNVAYVNSFADAALGKQAAQNLINSGCDVIYHAAGGVGVGMFQAIQEANKAGNKVWGIGVDMDQAQTLPQYADIILSSMIKRVDTATYEATKSVVDDKFQGGKNVVLGIKEGAIGIAETSSKNTPKDVLDLVQKYQDAIKDGKITAPSTIDELKAFKPVDVK</sequence>
<feature type="domain" description="ABC transporter substrate-binding protein PnrA-like" evidence="8">
    <location>
        <begin position="38"/>
        <end position="335"/>
    </location>
</feature>
<comment type="similarity">
    <text evidence="2">Belongs to the BMP lipoprotein family.</text>
</comment>
<evidence type="ECO:0000256" key="7">
    <source>
        <dbReference type="SAM" id="SignalP"/>
    </source>
</evidence>
<keyword evidence="10" id="KW-1185">Reference proteome</keyword>